<organism evidence="1 2">
    <name type="scientific">Catenuloplanes indicus</name>
    <dbReference type="NCBI Taxonomy" id="137267"/>
    <lineage>
        <taxon>Bacteria</taxon>
        <taxon>Bacillati</taxon>
        <taxon>Actinomycetota</taxon>
        <taxon>Actinomycetes</taxon>
        <taxon>Micromonosporales</taxon>
        <taxon>Micromonosporaceae</taxon>
        <taxon>Catenuloplanes</taxon>
    </lineage>
</organism>
<gene>
    <name evidence="1" type="ORF">J2S42_007012</name>
</gene>
<accession>A0AAE3W5N9</accession>
<dbReference type="EMBL" id="JAUSUZ010000001">
    <property type="protein sequence ID" value="MDQ0370343.1"/>
    <property type="molecule type" value="Genomic_DNA"/>
</dbReference>
<evidence type="ECO:0000313" key="2">
    <source>
        <dbReference type="Proteomes" id="UP001240236"/>
    </source>
</evidence>
<keyword evidence="2" id="KW-1185">Reference proteome</keyword>
<sequence>MRVPRPMTLVLLATVPLLLGLALIVADGDRPSSDTGPAASPAGPPAVGTVTGLVTDAGGAPVAGVGVQVSSLDDPPLPIPETGVITGADGRYEWRLRAGRYEFSAATGTTRAALPATVLPGGTVTLDLPLT</sequence>
<dbReference type="GO" id="GO:0030246">
    <property type="term" value="F:carbohydrate binding"/>
    <property type="evidence" value="ECO:0007669"/>
    <property type="project" value="InterPro"/>
</dbReference>
<dbReference type="InterPro" id="IPR013784">
    <property type="entry name" value="Carb-bd-like_fold"/>
</dbReference>
<reference evidence="1 2" key="1">
    <citation type="submission" date="2023-07" db="EMBL/GenBank/DDBJ databases">
        <title>Sequencing the genomes of 1000 actinobacteria strains.</title>
        <authorList>
            <person name="Klenk H.-P."/>
        </authorList>
    </citation>
    <scope>NUCLEOTIDE SEQUENCE [LARGE SCALE GENOMIC DNA]</scope>
    <source>
        <strain evidence="1 2">DSM 44709</strain>
    </source>
</reference>
<dbReference type="Pfam" id="PF13620">
    <property type="entry name" value="CarboxypepD_reg"/>
    <property type="match status" value="1"/>
</dbReference>
<dbReference type="RefSeq" id="WP_307246234.1">
    <property type="nucleotide sequence ID" value="NZ_JAUSUZ010000001.1"/>
</dbReference>
<dbReference type="Gene3D" id="2.60.40.1120">
    <property type="entry name" value="Carboxypeptidase-like, regulatory domain"/>
    <property type="match status" value="1"/>
</dbReference>
<comment type="caution">
    <text evidence="1">The sequence shown here is derived from an EMBL/GenBank/DDBJ whole genome shotgun (WGS) entry which is preliminary data.</text>
</comment>
<protein>
    <recommendedName>
        <fullName evidence="3">Carboxypeptidase regulatory-like domain-containing protein</fullName>
    </recommendedName>
</protein>
<proteinExistence type="predicted"/>
<dbReference type="SUPFAM" id="SSF49452">
    <property type="entry name" value="Starch-binding domain-like"/>
    <property type="match status" value="1"/>
</dbReference>
<name>A0AAE3W5N9_9ACTN</name>
<evidence type="ECO:0008006" key="3">
    <source>
        <dbReference type="Google" id="ProtNLM"/>
    </source>
</evidence>
<dbReference type="Proteomes" id="UP001240236">
    <property type="component" value="Unassembled WGS sequence"/>
</dbReference>
<dbReference type="AlphaFoldDB" id="A0AAE3W5N9"/>
<evidence type="ECO:0000313" key="1">
    <source>
        <dbReference type="EMBL" id="MDQ0370343.1"/>
    </source>
</evidence>